<reference evidence="1 2" key="1">
    <citation type="submission" date="2018-08" db="EMBL/GenBank/DDBJ databases">
        <title>Meiothermus cateniformans JCM 15151 genome sequencing project.</title>
        <authorList>
            <person name="Da Costa M.S."/>
            <person name="Albuquerque L."/>
            <person name="Raposo P."/>
            <person name="Froufe H.J.C."/>
            <person name="Barroso C.S."/>
            <person name="Egas C."/>
        </authorList>
    </citation>
    <scope>NUCLEOTIDE SEQUENCE [LARGE SCALE GENOMIC DNA]</scope>
    <source>
        <strain evidence="1 2">JCM 15151</strain>
    </source>
</reference>
<protein>
    <submittedName>
        <fullName evidence="1">Uncharacterized protein</fullName>
    </submittedName>
</protein>
<dbReference type="AlphaFoldDB" id="A0A399E6C7"/>
<accession>A0A399E6C7</accession>
<name>A0A399E6C7_9DEIN</name>
<sequence length="30" mass="3288">MPCSYTTIALFTGSLVLGIRCVVQEDWLNG</sequence>
<evidence type="ECO:0000313" key="2">
    <source>
        <dbReference type="Proteomes" id="UP000266089"/>
    </source>
</evidence>
<dbReference type="Proteomes" id="UP000266089">
    <property type="component" value="Unassembled WGS sequence"/>
</dbReference>
<organism evidence="1 2">
    <name type="scientific">Meiothermus taiwanensis</name>
    <dbReference type="NCBI Taxonomy" id="172827"/>
    <lineage>
        <taxon>Bacteria</taxon>
        <taxon>Thermotogati</taxon>
        <taxon>Deinococcota</taxon>
        <taxon>Deinococci</taxon>
        <taxon>Thermales</taxon>
        <taxon>Thermaceae</taxon>
        <taxon>Meiothermus</taxon>
    </lineage>
</organism>
<evidence type="ECO:0000313" key="1">
    <source>
        <dbReference type="EMBL" id="RIH79488.1"/>
    </source>
</evidence>
<dbReference type="EMBL" id="QWKX01000005">
    <property type="protein sequence ID" value="RIH79488.1"/>
    <property type="molecule type" value="Genomic_DNA"/>
</dbReference>
<comment type="caution">
    <text evidence="1">The sequence shown here is derived from an EMBL/GenBank/DDBJ whole genome shotgun (WGS) entry which is preliminary data.</text>
</comment>
<proteinExistence type="predicted"/>
<gene>
    <name evidence="1" type="ORF">Mcate_00311</name>
</gene>